<evidence type="ECO:0000256" key="3">
    <source>
        <dbReference type="ARBA" id="ARBA00022723"/>
    </source>
</evidence>
<dbReference type="GO" id="GO:0030430">
    <property type="term" value="C:host cell cytoplasm"/>
    <property type="evidence" value="ECO:0007669"/>
    <property type="project" value="UniProtKB-SubCell"/>
</dbReference>
<gene>
    <name evidence="8" type="primary">ORF68</name>
</gene>
<organism evidence="8 9">
    <name type="scientific">Colobine gammaherpesvirus 1</name>
    <dbReference type="NCBI Taxonomy" id="2597325"/>
    <lineage>
        <taxon>Viruses</taxon>
        <taxon>Duplodnaviria</taxon>
        <taxon>Heunggongvirae</taxon>
        <taxon>Peploviricota</taxon>
        <taxon>Herviviricetes</taxon>
        <taxon>Herpesvirales</taxon>
        <taxon>Orthoherpesviridae</taxon>
        <taxon>Gammaherpesvirinae</taxon>
        <taxon>Rhadinovirus</taxon>
        <taxon>Rhadinovirus colobinegamma1</taxon>
    </lineage>
</organism>
<evidence type="ECO:0000256" key="4">
    <source>
        <dbReference type="ARBA" id="ARBA00022771"/>
    </source>
</evidence>
<keyword evidence="3" id="KW-0479">Metal-binding</keyword>
<dbReference type="KEGG" id="vg:80540412"/>
<dbReference type="GO" id="GO:0042025">
    <property type="term" value="C:host cell nucleus"/>
    <property type="evidence" value="ECO:0007669"/>
    <property type="project" value="UniProtKB-SubCell"/>
</dbReference>
<evidence type="ECO:0000256" key="5">
    <source>
        <dbReference type="ARBA" id="ARBA00022833"/>
    </source>
</evidence>
<evidence type="ECO:0000256" key="1">
    <source>
        <dbReference type="ARBA" id="ARBA00005235"/>
    </source>
</evidence>
<keyword evidence="2 7" id="KW-1048">Host nucleus</keyword>
<accession>A0A5B8G5G6</accession>
<keyword evidence="4" id="KW-0863">Zinc-finger</keyword>
<dbReference type="InterPro" id="IPR002597">
    <property type="entry name" value="Herpes_env"/>
</dbReference>
<comment type="function">
    <text evidence="7">Plays a role in efficient localization of neo-synthesized capsids to nuclear replication compartments, thereby controlling cleavage and packaging of virus genomic DNA.</text>
</comment>
<dbReference type="Proteomes" id="UP001147731">
    <property type="component" value="Segment"/>
</dbReference>
<name>A0A5B8G5G6_9GAMA</name>
<evidence type="ECO:0000256" key="6">
    <source>
        <dbReference type="ARBA" id="ARBA00023200"/>
    </source>
</evidence>
<dbReference type="RefSeq" id="YP_010801700.1">
    <property type="nucleotide sequence ID" value="NC_076967.1"/>
</dbReference>
<dbReference type="EMBL" id="MH932584">
    <property type="protein sequence ID" value="QDQ69280.1"/>
    <property type="molecule type" value="Genomic_DNA"/>
</dbReference>
<proteinExistence type="inferred from homology"/>
<dbReference type="GO" id="GO:0008270">
    <property type="term" value="F:zinc ion binding"/>
    <property type="evidence" value="ECO:0007669"/>
    <property type="project" value="UniProtKB-KW"/>
</dbReference>
<keyword evidence="6 7" id="KW-1035">Host cytoplasm</keyword>
<comment type="subcellular location">
    <subcellularLocation>
        <location evidence="7">Host cytoplasm</location>
    </subcellularLocation>
    <subcellularLocation>
        <location evidence="7">Host nucleus</location>
    </subcellularLocation>
</comment>
<evidence type="ECO:0000256" key="2">
    <source>
        <dbReference type="ARBA" id="ARBA00022562"/>
    </source>
</evidence>
<comment type="similarity">
    <text evidence="1 7">Belongs to the herpesviridae UL32 protein family.</text>
</comment>
<evidence type="ECO:0000256" key="7">
    <source>
        <dbReference type="RuleBase" id="RU364029"/>
    </source>
</evidence>
<sequence length="464" mass="51457">MSVFVPWQMTTIVRHRAALQGLMSASFLPERPDEGLGEPILTQAHESLQPSSPCRVCKLLFSLVSDPSTPVEFFEDYGCICLSCLYAPYCWTSILAVAADVCELLTRYFPARCSRLSVFGRAGLLGVDLQLHFFVQKCFRTTIPDKLIGASNLQFLKLEFLRGMVTGTLGGSFCFKTSWPRSDRDEPSANSPCCHILESHATEARRLPQEIQSALGGTNLQRKPALLSVVLHSWTEGSDLLDHDDVPKALETANTVPYLPICTPPPDTDGSQGPCLMHPTLGLRYKNGTSSVCLLCECLAAHPDAPRALLTLRREVLQNLENNVKLVDRIAFVLDGQDALHYVCDPILRGVILKRDPREIHKHLFCDPLCAINTRTVSEEVLFNAPVDSEYKKLRALVATGQLLDTNALFDCEIVQTLTILFKGLQNCRVGKTTACEILRELTTQLRKHGLDLAHPAQTVQIYV</sequence>
<protein>
    <recommendedName>
        <fullName evidence="7">Packaging protein UL32</fullName>
    </recommendedName>
</protein>
<dbReference type="GeneID" id="80540412"/>
<dbReference type="PROSITE" id="PS51988">
    <property type="entry name" value="HERPESVIRUS_UL32"/>
    <property type="match status" value="1"/>
</dbReference>
<keyword evidence="5" id="KW-0862">Zinc</keyword>
<dbReference type="GO" id="GO:0019031">
    <property type="term" value="C:viral envelope"/>
    <property type="evidence" value="ECO:0007669"/>
    <property type="project" value="InterPro"/>
</dbReference>
<evidence type="ECO:0000313" key="9">
    <source>
        <dbReference type="Proteomes" id="UP001147731"/>
    </source>
</evidence>
<reference evidence="8" key="1">
    <citation type="journal article" date="2019" name="Emerg. Infect. Dis.">
        <title>Novel Virus Related to Kaposi's Sarcoma-Associated Herpesvirus from Colobus Monkey.</title>
        <authorList>
            <person name="Dhingra A."/>
            <person name="Ganzenmueller T."/>
            <person name="Hage E."/>
            <person name="Suarez N.M."/>
            <person name="Matz-Rensing K."/>
            <person name="Widmer D."/>
            <person name="Pohlmann S."/>
            <person name="Davison A.J."/>
            <person name="Schulz T.F."/>
            <person name="Kaul A."/>
        </authorList>
    </citation>
    <scope>NUCLEOTIDE SEQUENCE</scope>
    <source>
        <strain evidence="8">Hannover</strain>
    </source>
</reference>
<keyword evidence="9" id="KW-1185">Reference proteome</keyword>
<dbReference type="Pfam" id="PF01673">
    <property type="entry name" value="Herpes_env"/>
    <property type="match status" value="2"/>
</dbReference>
<evidence type="ECO:0000313" key="8">
    <source>
        <dbReference type="EMBL" id="QDQ69280.1"/>
    </source>
</evidence>